<reference evidence="9" key="1">
    <citation type="submission" date="2015-12" db="EMBL/GenBank/DDBJ databases">
        <authorList>
            <person name="Sencilo A."/>
            <person name="Bamford D.H."/>
            <person name="Roine E."/>
        </authorList>
    </citation>
    <scope>NUCLEOTIDE SEQUENCE [LARGE SCALE GENOMIC DNA]</scope>
</reference>
<evidence type="ECO:0000313" key="8">
    <source>
        <dbReference type="EMBL" id="ALY07622.1"/>
    </source>
</evidence>
<keyword evidence="9" id="KW-1185">Reference proteome</keyword>
<proteinExistence type="predicted"/>
<dbReference type="Pfam" id="PF17975">
    <property type="entry name" value="RNR_Alpha"/>
    <property type="match status" value="1"/>
</dbReference>
<dbReference type="Gene3D" id="2.170.16.10">
    <property type="entry name" value="Hedgehog/Intein (Hint) domain"/>
    <property type="match status" value="1"/>
</dbReference>
<dbReference type="SUPFAM" id="SSF51294">
    <property type="entry name" value="Hedgehog/intein (Hint) domain"/>
    <property type="match status" value="1"/>
</dbReference>
<accession>A0A1L2BX62</accession>
<dbReference type="PROSITE" id="PS50819">
    <property type="entry name" value="INTEIN_ENDONUCLEASE"/>
    <property type="match status" value="1"/>
</dbReference>
<feature type="domain" description="DOD-type homing endonuclease" evidence="7">
    <location>
        <begin position="590"/>
        <end position="722"/>
    </location>
</feature>
<keyword evidence="5" id="KW-0560">Oxidoreductase</keyword>
<dbReference type="InterPro" id="IPR006141">
    <property type="entry name" value="Intein_N"/>
</dbReference>
<evidence type="ECO:0000256" key="1">
    <source>
        <dbReference type="ARBA" id="ARBA00001922"/>
    </source>
</evidence>
<sequence>MSTSTITNTREYYDLVNPSYISWEFYSRYLYKEPPFGELGLIVCLRTYSRFVEELSRREKWCECCLRTVEYSVSLDNKSPIEWKKAEAEKLFDMMFNMRGFPAGRTLWMGDKNKAIAQTANFNCSFRVIDSISAYSEIIYLLMVGAGAGFSVQNEYVSKLPTFNTDFKVDHIPFVKQSKVANQDDTVLELADDHDWGYVCKKTFTEQDLIKPEGYFIPTISDISLYTEAKITVGDSRVGWSNALRLFLELLTHTNIKNISINYNLIRPKGARLKTFGGRASGYAPLKTFFRKAEWLIKNCGGKFTSVVAMDLANIIAEVVVVAGVRRSSEIGIGDAWDVAFKTAKYDLFRYDPGFTSSGLELVSDDGNMSAVEAIAETYEAFKYQVTIADIIADDAEHGGLLPTLAKRFDLWDTQDPKNVEVQKLVDSVDPKFRYRESRVMSNNSIGLQTKPSREELETLVTFIKNNGEPGLFNYEAGRKRRADFQGSNPCFTGDMRLLTSDGYKTFSDLSVSDDIALVDYVGRVRRGKVWSNGIKPCVELRLSNDVKLRCTADHRWMTSQQSSVQASELKNQQLMPFISKPYHDSSWVRYGFIQGDGNTSRLLSETHKGIEVNIGDNDTDIYGLFSSVSFTKNKSGRVIYLNDSKDMAVISRIGYSTSTLPERVLPLCYSSLNKAEKAAFLSGCYSANGSVLVSARHVTYKSTCRELLEQIQDSLLEDFNINSYITTNKPKDVEFVNGSYKCKESHDLNIASYEDRLAFYNQIGFAQTYKTERLLHDLINSSPFVTSIKKIQPQEVFDFSLDYVHPIDGELDTHWGVVEGHIAHNCGEILLRNKAVCNLTEGNLRAYVRPDKSFDFLTFESDLRLLTRIGSRVTLVKMWHPDWDTVQSEDRLLGVSLTGQCDAWLAMGNPSDTVKNEILAFAKRIVRDEEEKYHSFLGIPRSKLTTTGKPSGTIAQLPTVSSGCHQPYAPYYFRNVRISSTDPLARVLREAGVPVAPNGNKGTLEEADTWVFTFPIKTNAQIKSVDEPVLEQLERYKNLMQHYVEHNQSVTISVAPDEWDLVVNWLDENWDNFVGISFLPKFDSTIGEDGSFPQMPYVTANEERYNEMLPKFPRLQEDQLIEMIAQYEKSQEEYTLEDSCSTGACPVR</sequence>
<keyword evidence="4" id="KW-0651">Protein splicing</keyword>
<evidence type="ECO:0000256" key="4">
    <source>
        <dbReference type="ARBA" id="ARBA00023000"/>
    </source>
</evidence>
<dbReference type="InterPro" id="IPR004860">
    <property type="entry name" value="LAGLIDADG_dom"/>
</dbReference>
<dbReference type="Gene3D" id="3.90.1390.10">
    <property type="entry name" value="b-12 dependent (class ii) ribonucleotide reductase, chain A, domain 3"/>
    <property type="match status" value="2"/>
</dbReference>
<evidence type="ECO:0000256" key="3">
    <source>
        <dbReference type="ARBA" id="ARBA00022813"/>
    </source>
</evidence>
<evidence type="ECO:0000313" key="9">
    <source>
        <dbReference type="Proteomes" id="UP000225722"/>
    </source>
</evidence>
<evidence type="ECO:0000256" key="2">
    <source>
        <dbReference type="ARBA" id="ARBA00022628"/>
    </source>
</evidence>
<keyword evidence="2" id="KW-0846">Cobalamin</keyword>
<dbReference type="InterPro" id="IPR050862">
    <property type="entry name" value="RdRp_reductase_class-2"/>
</dbReference>
<name>A0A1L2BX62_9CAUD</name>
<dbReference type="InterPro" id="IPR027434">
    <property type="entry name" value="Homing_endonucl"/>
</dbReference>
<dbReference type="CDD" id="cd00081">
    <property type="entry name" value="Hint"/>
    <property type="match status" value="1"/>
</dbReference>
<dbReference type="PROSITE" id="PS50817">
    <property type="entry name" value="INTEIN_N_TER"/>
    <property type="match status" value="1"/>
</dbReference>
<dbReference type="GO" id="GO:0031419">
    <property type="term" value="F:cobalamin binding"/>
    <property type="evidence" value="ECO:0007669"/>
    <property type="project" value="UniProtKB-KW"/>
</dbReference>
<evidence type="ECO:0000256" key="6">
    <source>
        <dbReference type="ARBA" id="ARBA00023285"/>
    </source>
</evidence>
<dbReference type="InterPro" id="IPR040763">
    <property type="entry name" value="RNR_alpha_hel"/>
</dbReference>
<dbReference type="SUPFAM" id="SSF51998">
    <property type="entry name" value="PFL-like glycyl radical enzymes"/>
    <property type="match status" value="2"/>
</dbReference>
<dbReference type="InterPro" id="IPR036844">
    <property type="entry name" value="Hint_dom_sf"/>
</dbReference>
<gene>
    <name evidence="8" type="ORF">2AV2_170</name>
</gene>
<dbReference type="GO" id="GO:0004748">
    <property type="term" value="F:ribonucleoside-diphosphate reductase activity, thioredoxin disulfide as acceptor"/>
    <property type="evidence" value="ECO:0007669"/>
    <property type="project" value="TreeGrafter"/>
</dbReference>
<dbReference type="Gene3D" id="3.10.28.10">
    <property type="entry name" value="Homing endonucleases"/>
    <property type="match status" value="1"/>
</dbReference>
<dbReference type="InterPro" id="IPR004042">
    <property type="entry name" value="Intein_endonuc_central"/>
</dbReference>
<keyword evidence="6" id="KW-0170">Cobalt</keyword>
<organism evidence="8 9">
    <name type="scientific">Nodularia phage vB_NpeS-2AV2</name>
    <dbReference type="NCBI Taxonomy" id="1777122"/>
    <lineage>
        <taxon>Viruses</taxon>
        <taxon>Duplodnaviria</taxon>
        <taxon>Heunggongvirae</taxon>
        <taxon>Uroviricota</taxon>
        <taxon>Caudoviricetes</taxon>
        <taxon>Ravarandavirus</taxon>
        <taxon>Ravarandavirus rv2AV2</taxon>
    </lineage>
</organism>
<dbReference type="EMBL" id="KU230356">
    <property type="protein sequence ID" value="ALY07622.1"/>
    <property type="molecule type" value="Genomic_DNA"/>
</dbReference>
<dbReference type="Proteomes" id="UP000225722">
    <property type="component" value="Segment"/>
</dbReference>
<keyword evidence="3" id="KW-0068">Autocatalytic cleavage</keyword>
<dbReference type="SMART" id="SM00306">
    <property type="entry name" value="HintN"/>
    <property type="match status" value="1"/>
</dbReference>
<protein>
    <submittedName>
        <fullName evidence="8">RnR</fullName>
    </submittedName>
</protein>
<dbReference type="Gene3D" id="3.20.70.20">
    <property type="match status" value="2"/>
</dbReference>
<dbReference type="Gene3D" id="3.30.1620.10">
    <property type="entry name" value="b-12 dependent (class ii) ribonucleotide reductase, Chain A, Domain 2"/>
    <property type="match status" value="1"/>
</dbReference>
<dbReference type="GO" id="GO:0004519">
    <property type="term" value="F:endonuclease activity"/>
    <property type="evidence" value="ECO:0007669"/>
    <property type="project" value="InterPro"/>
</dbReference>
<dbReference type="PANTHER" id="PTHR43371:SF1">
    <property type="entry name" value="RIBONUCLEOSIDE-DIPHOSPHATE REDUCTASE"/>
    <property type="match status" value="1"/>
</dbReference>
<dbReference type="Pfam" id="PF14528">
    <property type="entry name" value="LAGLIDADG_3"/>
    <property type="match status" value="1"/>
</dbReference>
<comment type="cofactor">
    <cofactor evidence="1">
        <name>adenosylcob(III)alamin</name>
        <dbReference type="ChEBI" id="CHEBI:18408"/>
    </cofactor>
</comment>
<dbReference type="GO" id="GO:0016539">
    <property type="term" value="P:intein-mediated protein splicing"/>
    <property type="evidence" value="ECO:0007669"/>
    <property type="project" value="InterPro"/>
</dbReference>
<dbReference type="InterPro" id="IPR003587">
    <property type="entry name" value="Hint_dom_N"/>
</dbReference>
<evidence type="ECO:0000259" key="7">
    <source>
        <dbReference type="PROSITE" id="PS50819"/>
    </source>
</evidence>
<dbReference type="SUPFAM" id="SSF55608">
    <property type="entry name" value="Homing endonucleases"/>
    <property type="match status" value="1"/>
</dbReference>
<dbReference type="PANTHER" id="PTHR43371">
    <property type="entry name" value="VITAMIN B12-DEPENDENT RIBONUCLEOTIDE REDUCTASE"/>
    <property type="match status" value="1"/>
</dbReference>
<evidence type="ECO:0000256" key="5">
    <source>
        <dbReference type="ARBA" id="ARBA00023002"/>
    </source>
</evidence>